<dbReference type="InterPro" id="IPR017972">
    <property type="entry name" value="Cyt_P450_CS"/>
</dbReference>
<evidence type="ECO:0000256" key="8">
    <source>
        <dbReference type="ARBA" id="ARBA00023004"/>
    </source>
</evidence>
<keyword evidence="5 11" id="KW-0479">Metal-binding</keyword>
<evidence type="ECO:0000256" key="3">
    <source>
        <dbReference type="ARBA" id="ARBA00022617"/>
    </source>
</evidence>
<evidence type="ECO:0000256" key="12">
    <source>
        <dbReference type="RuleBase" id="RU000461"/>
    </source>
</evidence>
<name>A0A1S3Y514_TOBAC</name>
<protein>
    <submittedName>
        <fullName evidence="13">Geraniol 8-hydroxylase-like isoform X3</fullName>
    </submittedName>
</protein>
<evidence type="ECO:0000256" key="9">
    <source>
        <dbReference type="ARBA" id="ARBA00023033"/>
    </source>
</evidence>
<evidence type="ECO:0000256" key="11">
    <source>
        <dbReference type="PIRSR" id="PIRSR602403-1"/>
    </source>
</evidence>
<dbReference type="FunFam" id="1.10.630.10:FF:000163">
    <property type="entry name" value="Geraniol 8-hydroxylase"/>
    <property type="match status" value="1"/>
</dbReference>
<feature type="binding site" description="axial binding residue" evidence="11">
    <location>
        <position position="340"/>
    </location>
    <ligand>
        <name>heme</name>
        <dbReference type="ChEBI" id="CHEBI:30413"/>
    </ligand>
    <ligandPart>
        <name>Fe</name>
        <dbReference type="ChEBI" id="CHEBI:18248"/>
    </ligandPart>
</feature>
<evidence type="ECO:0000256" key="4">
    <source>
        <dbReference type="ARBA" id="ARBA00022692"/>
    </source>
</evidence>
<accession>A0A1S3Y514</accession>
<comment type="cofactor">
    <cofactor evidence="11">
        <name>heme</name>
        <dbReference type="ChEBI" id="CHEBI:30413"/>
    </cofactor>
</comment>
<evidence type="ECO:0000256" key="1">
    <source>
        <dbReference type="ARBA" id="ARBA00004370"/>
    </source>
</evidence>
<dbReference type="OrthoDB" id="2789670at2759"/>
<organism evidence="13">
    <name type="scientific">Nicotiana tabacum</name>
    <name type="common">Common tobacco</name>
    <dbReference type="NCBI Taxonomy" id="4097"/>
    <lineage>
        <taxon>Eukaryota</taxon>
        <taxon>Viridiplantae</taxon>
        <taxon>Streptophyta</taxon>
        <taxon>Embryophyta</taxon>
        <taxon>Tracheophyta</taxon>
        <taxon>Spermatophyta</taxon>
        <taxon>Magnoliopsida</taxon>
        <taxon>eudicotyledons</taxon>
        <taxon>Gunneridae</taxon>
        <taxon>Pentapetalae</taxon>
        <taxon>asterids</taxon>
        <taxon>lamiids</taxon>
        <taxon>Solanales</taxon>
        <taxon>Solanaceae</taxon>
        <taxon>Nicotianoideae</taxon>
        <taxon>Nicotianeae</taxon>
        <taxon>Nicotiana</taxon>
    </lineage>
</organism>
<dbReference type="RefSeq" id="XP_016446972.1">
    <property type="nucleotide sequence ID" value="XM_016591486.1"/>
</dbReference>
<dbReference type="Pfam" id="PF00067">
    <property type="entry name" value="p450"/>
    <property type="match status" value="2"/>
</dbReference>
<gene>
    <name evidence="13" type="primary">LOC107772001</name>
</gene>
<keyword evidence="10" id="KW-0472">Membrane</keyword>
<dbReference type="PANTHER" id="PTHR47950">
    <property type="entry name" value="CYTOCHROME P450, FAMILY 76, SUBFAMILY C, POLYPEPTIDE 5-RELATED"/>
    <property type="match status" value="1"/>
</dbReference>
<keyword evidence="7 12" id="KW-0560">Oxidoreductase</keyword>
<dbReference type="PRINTS" id="PR00385">
    <property type="entry name" value="P450"/>
</dbReference>
<evidence type="ECO:0000313" key="13">
    <source>
        <dbReference type="RefSeq" id="XP_016446972.1"/>
    </source>
</evidence>
<comment type="subcellular location">
    <subcellularLocation>
        <location evidence="1">Membrane</location>
    </subcellularLocation>
</comment>
<dbReference type="PROSITE" id="PS00086">
    <property type="entry name" value="CYTOCHROME_P450"/>
    <property type="match status" value="1"/>
</dbReference>
<dbReference type="GO" id="GO:0020037">
    <property type="term" value="F:heme binding"/>
    <property type="evidence" value="ECO:0007669"/>
    <property type="project" value="InterPro"/>
</dbReference>
<keyword evidence="3 11" id="KW-0349">Heme</keyword>
<evidence type="ECO:0000256" key="2">
    <source>
        <dbReference type="ARBA" id="ARBA00010617"/>
    </source>
</evidence>
<evidence type="ECO:0000256" key="6">
    <source>
        <dbReference type="ARBA" id="ARBA00022989"/>
    </source>
</evidence>
<dbReference type="PRINTS" id="PR00465">
    <property type="entry name" value="EP450IV"/>
</dbReference>
<evidence type="ECO:0000256" key="7">
    <source>
        <dbReference type="ARBA" id="ARBA00023002"/>
    </source>
</evidence>
<keyword evidence="4" id="KW-0812">Transmembrane</keyword>
<dbReference type="Gene3D" id="1.10.630.10">
    <property type="entry name" value="Cytochrome P450"/>
    <property type="match status" value="2"/>
</dbReference>
<evidence type="ECO:0000256" key="10">
    <source>
        <dbReference type="ARBA" id="ARBA00023136"/>
    </source>
</evidence>
<dbReference type="AlphaFoldDB" id="A0A1S3Y514"/>
<sequence>MDYFTLVFGSIFACFFLLFLSKRNKRLPPGPLQLPIIGNLFHLLGAKPHISLANLAKIYGPIMSLKVGQITTIVISSSTMAKQVLQKQDQEFSNRFIPNALQAHNHSNFSVTWLPVSPTWRTLRRILNSNILSLTKLDSNQHLRSQKVQQLVDYVAKCSQEGEAVIIGKAVFKTSLNLLSNILFSKDLVDPFLDSKDIFTGGTDTTTSTVEWAMAEILRQPEIMKKVQAELAEVVGKGKPIKEDDVSRLPYLQCVVKETLRMHPPVPFLLPRKVEDDVEVCGYIVPKGSQVLVNVWAIGRDSALWEEPLVFKPERFWSSELDVRGKDFELIPFGAGRRICPGLPLAALRMLPVMVGSLLNSFNWKLEEGIKPEKLEMEEKFGITLAKACPLRAIASPI</sequence>
<dbReference type="InterPro" id="IPR002403">
    <property type="entry name" value="Cyt_P450_E_grp-IV"/>
</dbReference>
<comment type="similarity">
    <text evidence="2 12">Belongs to the cytochrome P450 family.</text>
</comment>
<keyword evidence="8 11" id="KW-0408">Iron</keyword>
<keyword evidence="6" id="KW-1133">Transmembrane helix</keyword>
<dbReference type="GO" id="GO:0016705">
    <property type="term" value="F:oxidoreductase activity, acting on paired donors, with incorporation or reduction of molecular oxygen"/>
    <property type="evidence" value="ECO:0007669"/>
    <property type="project" value="InterPro"/>
</dbReference>
<dbReference type="GO" id="GO:0016020">
    <property type="term" value="C:membrane"/>
    <property type="evidence" value="ECO:0007669"/>
    <property type="project" value="UniProtKB-SubCell"/>
</dbReference>
<dbReference type="GO" id="GO:0004497">
    <property type="term" value="F:monooxygenase activity"/>
    <property type="evidence" value="ECO:0007669"/>
    <property type="project" value="UniProtKB-KW"/>
</dbReference>
<evidence type="ECO:0000256" key="5">
    <source>
        <dbReference type="ARBA" id="ARBA00022723"/>
    </source>
</evidence>
<dbReference type="GO" id="GO:0005506">
    <property type="term" value="F:iron ion binding"/>
    <property type="evidence" value="ECO:0007669"/>
    <property type="project" value="InterPro"/>
</dbReference>
<proteinExistence type="inferred from homology"/>
<dbReference type="SUPFAM" id="SSF48264">
    <property type="entry name" value="Cytochrome P450"/>
    <property type="match status" value="1"/>
</dbReference>
<dbReference type="PANTHER" id="PTHR47950:SF4">
    <property type="entry name" value="GERANIOL 8-HYDROXYLASE-LIKE"/>
    <property type="match status" value="1"/>
</dbReference>
<reference evidence="13" key="1">
    <citation type="submission" date="2025-08" db="UniProtKB">
        <authorList>
            <consortium name="RefSeq"/>
        </authorList>
    </citation>
    <scope>IDENTIFICATION</scope>
</reference>
<dbReference type="InterPro" id="IPR036396">
    <property type="entry name" value="Cyt_P450_sf"/>
</dbReference>
<dbReference type="InterPro" id="IPR001128">
    <property type="entry name" value="Cyt_P450"/>
</dbReference>
<keyword evidence="9 12" id="KW-0503">Monooxygenase</keyword>